<feature type="compositionally biased region" description="Polar residues" evidence="1">
    <location>
        <begin position="37"/>
        <end position="50"/>
    </location>
</feature>
<name>A0A060T100_BLAAD</name>
<feature type="compositionally biased region" description="Low complexity" evidence="1">
    <location>
        <begin position="109"/>
        <end position="118"/>
    </location>
</feature>
<accession>A0A060T100</accession>
<dbReference type="EMBL" id="HG937693">
    <property type="protein sequence ID" value="CDP34765.1"/>
    <property type="molecule type" value="Genomic_DNA"/>
</dbReference>
<evidence type="ECO:0000313" key="2">
    <source>
        <dbReference type="EMBL" id="CDP34765.1"/>
    </source>
</evidence>
<reference evidence="2" key="2">
    <citation type="submission" date="2014-06" db="EMBL/GenBank/DDBJ databases">
        <title>The complete genome of Blastobotrys (Arxula) adeninivorans LS3 - a yeast of biotechnological interest.</title>
        <authorList>
            <person name="Kunze G."/>
            <person name="Gaillardin C."/>
            <person name="Czernicka M."/>
            <person name="Durrens P."/>
            <person name="Martin T."/>
            <person name="Boer E."/>
            <person name="Gabaldon T."/>
            <person name="Cruz J."/>
            <person name="Talla E."/>
            <person name="Marck C."/>
            <person name="Goffeau A."/>
            <person name="Barbe V."/>
            <person name="Baret P."/>
            <person name="Baronian K."/>
            <person name="Beier S."/>
            <person name="Bleykasten C."/>
            <person name="Bode R."/>
            <person name="Casaregola S."/>
            <person name="Despons L."/>
            <person name="Fairhead C."/>
            <person name="Giersberg M."/>
            <person name="Gierski P."/>
            <person name="Hahnel U."/>
            <person name="Hartmann A."/>
            <person name="Jankowska D."/>
            <person name="Jubin C."/>
            <person name="Jung P."/>
            <person name="Lafontaine I."/>
            <person name="Leh-Louis V."/>
            <person name="Lemaire M."/>
            <person name="Marcet-Houben M."/>
            <person name="Mascher M."/>
            <person name="Morel G."/>
            <person name="Richard G.-F."/>
            <person name="Riechen J."/>
            <person name="Sacerdot C."/>
            <person name="Sarkar A."/>
            <person name="Savel G."/>
            <person name="Schacherer J."/>
            <person name="Sherman D."/>
            <person name="Straub M.-L."/>
            <person name="Stein N."/>
            <person name="Thierry A."/>
            <person name="Trautwein-Schult A."/>
            <person name="Westhof E."/>
            <person name="Worch S."/>
            <person name="Dujon B."/>
            <person name="Souciet J.-L."/>
            <person name="Wincker P."/>
            <person name="Scholz U."/>
            <person name="Neuveglise N."/>
        </authorList>
    </citation>
    <scope>NUCLEOTIDE SEQUENCE</scope>
    <source>
        <strain evidence="2">LS3</strain>
    </source>
</reference>
<organism evidence="2">
    <name type="scientific">Blastobotrys adeninivorans</name>
    <name type="common">Yeast</name>
    <name type="synonym">Arxula adeninivorans</name>
    <dbReference type="NCBI Taxonomy" id="409370"/>
    <lineage>
        <taxon>Eukaryota</taxon>
        <taxon>Fungi</taxon>
        <taxon>Dikarya</taxon>
        <taxon>Ascomycota</taxon>
        <taxon>Saccharomycotina</taxon>
        <taxon>Dipodascomycetes</taxon>
        <taxon>Dipodascales</taxon>
        <taxon>Trichomonascaceae</taxon>
        <taxon>Blastobotrys</taxon>
    </lineage>
</organism>
<protein>
    <submittedName>
        <fullName evidence="2">ARAD1C19998p</fullName>
    </submittedName>
</protein>
<proteinExistence type="predicted"/>
<gene>
    <name evidence="2" type="ORF">GNLVRS02_ARAD1C19998g</name>
</gene>
<feature type="region of interest" description="Disordered" evidence="1">
    <location>
        <begin position="30"/>
        <end position="141"/>
    </location>
</feature>
<sequence>MAYSNQRSPFKRLAADLDVDRFTFSVPNLSPRRFKATTPSFMPETSSPTRSALRDVRDPLGVGQRQEPLSPSVARRPPRSALRTNNDPSAIRSPVKLRSTNQRLARRTPAAGPSSAGAISDRIRKSPLSPDNKENTPKRRKAVTFVDDSNDLKSIVLSLQGQVRRLQTDYDETVNELRGIIRTQSRQIDVLRRRLDTL</sequence>
<dbReference type="AlphaFoldDB" id="A0A060T100"/>
<evidence type="ECO:0000256" key="1">
    <source>
        <dbReference type="SAM" id="MobiDB-lite"/>
    </source>
</evidence>
<reference evidence="2" key="1">
    <citation type="submission" date="2014-02" db="EMBL/GenBank/DDBJ databases">
        <authorList>
            <person name="Genoscope - CEA"/>
        </authorList>
    </citation>
    <scope>NUCLEOTIDE SEQUENCE</scope>
    <source>
        <strain evidence="2">LS3</strain>
    </source>
</reference>